<dbReference type="InterPro" id="IPR036869">
    <property type="entry name" value="J_dom_sf"/>
</dbReference>
<dbReference type="PANTHER" id="PTHR44157:SF1">
    <property type="entry name" value="DNAJ HOMOLOG SUBFAMILY C MEMBER 11"/>
    <property type="match status" value="1"/>
</dbReference>
<dbReference type="Pfam" id="PF00226">
    <property type="entry name" value="DnaJ"/>
    <property type="match status" value="1"/>
</dbReference>
<dbReference type="InterPro" id="IPR052243">
    <property type="entry name" value="Mito_inner_membrane_organizer"/>
</dbReference>
<sequence length="580" mass="65228">MNPGEAYGTTENDFFYSVLNLNKATSRTEINERHRSLSLIFHPDKQQDENSKSIATQKFLEIQKAYQVLSDPFLREVYDVLGEEGLALKWSPDFRSKDLQEVRGVLKQLKDDIRYKKLDERILPRGALTCGIDLSSLFRPQTEFDDVDWPSRMLHRLEDIRIMNAELRHAVQKTVGDKTNISLESRIHRQGRLSALTLLGTVRHQFSPRFSSEAVLSFLHPHVVHLSGTYRENGNAASVRASIAPAILHRLPPSLTLSLSRKLFRRRLEVASLELHVGQQPHLKLELTSPTIFGTGSIDGPQIQVDPSNPPSTSGMKFGTTHRTFGIQFESIVPKLFGEWGITFAELSLRFKAGFEYGFAGFNWVLTGSWSNQTTELSLVTHLSGMGIVTELDIAHLEQRLSLPIVLAVEPNPPVLFCVLVAPSTVLVLGYHFIIKPRRRMQRLAHIRASRQALEEESGMRRQRDAISGLLKDTARRSQQTETSKGGLIILEATYGATESRDGANDLVIDVTVPLQALVRNSQLCIPTSQTKLGIQGFSDPAPFVDKELHIRYSFRGQMHYAEIPDHFPVVLPLAEHLVN</sequence>
<keyword evidence="2" id="KW-1133">Transmembrane helix</keyword>
<dbReference type="AlphaFoldDB" id="A0A9P6CF14"/>
<dbReference type="CDD" id="cd06257">
    <property type="entry name" value="DnaJ"/>
    <property type="match status" value="1"/>
</dbReference>
<protein>
    <recommendedName>
        <fullName evidence="3">J domain-containing protein</fullName>
    </recommendedName>
</protein>
<feature type="transmembrane region" description="Helical" evidence="2">
    <location>
        <begin position="414"/>
        <end position="434"/>
    </location>
</feature>
<dbReference type="PANTHER" id="PTHR44157">
    <property type="entry name" value="DNAJ HOMOLOG SUBFAMILY C MEMBER 11"/>
    <property type="match status" value="1"/>
</dbReference>
<evidence type="ECO:0000259" key="3">
    <source>
        <dbReference type="PROSITE" id="PS50076"/>
    </source>
</evidence>
<proteinExistence type="predicted"/>
<dbReference type="SUPFAM" id="SSF46565">
    <property type="entry name" value="Chaperone J-domain"/>
    <property type="match status" value="1"/>
</dbReference>
<dbReference type="Pfam" id="PF11875">
    <property type="entry name" value="DnaJ-like_C11_C"/>
    <property type="match status" value="1"/>
</dbReference>
<evidence type="ECO:0000313" key="4">
    <source>
        <dbReference type="EMBL" id="KAF9459760.1"/>
    </source>
</evidence>
<keyword evidence="5" id="KW-1185">Reference proteome</keyword>
<accession>A0A9P6CF14</accession>
<dbReference type="Proteomes" id="UP000807353">
    <property type="component" value="Unassembled WGS sequence"/>
</dbReference>
<dbReference type="EMBL" id="MU150311">
    <property type="protein sequence ID" value="KAF9459760.1"/>
    <property type="molecule type" value="Genomic_DNA"/>
</dbReference>
<keyword evidence="1" id="KW-0143">Chaperone</keyword>
<evidence type="ECO:0000256" key="2">
    <source>
        <dbReference type="SAM" id="Phobius"/>
    </source>
</evidence>
<dbReference type="Gene3D" id="1.10.287.110">
    <property type="entry name" value="DnaJ domain"/>
    <property type="match status" value="1"/>
</dbReference>
<comment type="caution">
    <text evidence="4">The sequence shown here is derived from an EMBL/GenBank/DDBJ whole genome shotgun (WGS) entry which is preliminary data.</text>
</comment>
<organism evidence="4 5">
    <name type="scientific">Collybia nuda</name>
    <dbReference type="NCBI Taxonomy" id="64659"/>
    <lineage>
        <taxon>Eukaryota</taxon>
        <taxon>Fungi</taxon>
        <taxon>Dikarya</taxon>
        <taxon>Basidiomycota</taxon>
        <taxon>Agaricomycotina</taxon>
        <taxon>Agaricomycetes</taxon>
        <taxon>Agaricomycetidae</taxon>
        <taxon>Agaricales</taxon>
        <taxon>Tricholomatineae</taxon>
        <taxon>Clitocybaceae</taxon>
        <taxon>Collybia</taxon>
    </lineage>
</organism>
<dbReference type="GO" id="GO:0005739">
    <property type="term" value="C:mitochondrion"/>
    <property type="evidence" value="ECO:0007669"/>
    <property type="project" value="GOC"/>
</dbReference>
<dbReference type="PROSITE" id="PS50076">
    <property type="entry name" value="DNAJ_2"/>
    <property type="match status" value="1"/>
</dbReference>
<dbReference type="InterPro" id="IPR055225">
    <property type="entry name" value="DNAJC11-like_beta-barrel"/>
</dbReference>
<dbReference type="SMART" id="SM00271">
    <property type="entry name" value="DnaJ"/>
    <property type="match status" value="1"/>
</dbReference>
<name>A0A9P6CF14_9AGAR</name>
<keyword evidence="2" id="KW-0812">Transmembrane</keyword>
<dbReference type="GO" id="GO:0042407">
    <property type="term" value="P:cristae formation"/>
    <property type="evidence" value="ECO:0007669"/>
    <property type="project" value="TreeGrafter"/>
</dbReference>
<evidence type="ECO:0000313" key="5">
    <source>
        <dbReference type="Proteomes" id="UP000807353"/>
    </source>
</evidence>
<reference evidence="4" key="1">
    <citation type="submission" date="2020-11" db="EMBL/GenBank/DDBJ databases">
        <authorList>
            <consortium name="DOE Joint Genome Institute"/>
            <person name="Ahrendt S."/>
            <person name="Riley R."/>
            <person name="Andreopoulos W."/>
            <person name="Labutti K."/>
            <person name="Pangilinan J."/>
            <person name="Ruiz-Duenas F.J."/>
            <person name="Barrasa J.M."/>
            <person name="Sanchez-Garcia M."/>
            <person name="Camarero S."/>
            <person name="Miyauchi S."/>
            <person name="Serrano A."/>
            <person name="Linde D."/>
            <person name="Babiker R."/>
            <person name="Drula E."/>
            <person name="Ayuso-Fernandez I."/>
            <person name="Pacheco R."/>
            <person name="Padilla G."/>
            <person name="Ferreira P."/>
            <person name="Barriuso J."/>
            <person name="Kellner H."/>
            <person name="Castanera R."/>
            <person name="Alfaro M."/>
            <person name="Ramirez L."/>
            <person name="Pisabarro A.G."/>
            <person name="Kuo A."/>
            <person name="Tritt A."/>
            <person name="Lipzen A."/>
            <person name="He G."/>
            <person name="Yan M."/>
            <person name="Ng V."/>
            <person name="Cullen D."/>
            <person name="Martin F."/>
            <person name="Rosso M.-N."/>
            <person name="Henrissat B."/>
            <person name="Hibbett D."/>
            <person name="Martinez A.T."/>
            <person name="Grigoriev I.V."/>
        </authorList>
    </citation>
    <scope>NUCLEOTIDE SEQUENCE</scope>
    <source>
        <strain evidence="4">CBS 247.69</strain>
    </source>
</reference>
<dbReference type="InterPro" id="IPR001623">
    <property type="entry name" value="DnaJ_domain"/>
</dbReference>
<dbReference type="InterPro" id="IPR024586">
    <property type="entry name" value="DnaJ-like_C11_C"/>
</dbReference>
<dbReference type="PRINTS" id="PR00625">
    <property type="entry name" value="JDOMAIN"/>
</dbReference>
<gene>
    <name evidence="4" type="ORF">BDZ94DRAFT_1224306</name>
</gene>
<keyword evidence="2" id="KW-0472">Membrane</keyword>
<feature type="domain" description="J" evidence="3">
    <location>
        <begin position="14"/>
        <end position="82"/>
    </location>
</feature>
<dbReference type="OrthoDB" id="10248838at2759"/>
<evidence type="ECO:0000256" key="1">
    <source>
        <dbReference type="ARBA" id="ARBA00023186"/>
    </source>
</evidence>
<dbReference type="Pfam" id="PF22774">
    <property type="entry name" value="DNAJC11_beta-barrel"/>
    <property type="match status" value="1"/>
</dbReference>